<organism evidence="2 3">
    <name type="scientific">Lactiplantibacillus brownii</name>
    <dbReference type="NCBI Taxonomy" id="3069269"/>
    <lineage>
        <taxon>Bacteria</taxon>
        <taxon>Bacillati</taxon>
        <taxon>Bacillota</taxon>
        <taxon>Bacilli</taxon>
        <taxon>Lactobacillales</taxon>
        <taxon>Lactobacillaceae</taxon>
        <taxon>Lactiplantibacillus</taxon>
    </lineage>
</organism>
<keyword evidence="3" id="KW-1185">Reference proteome</keyword>
<evidence type="ECO:0000256" key="1">
    <source>
        <dbReference type="SAM" id="Phobius"/>
    </source>
</evidence>
<dbReference type="Proteomes" id="UP001227831">
    <property type="component" value="Unassembled WGS sequence"/>
</dbReference>
<protein>
    <submittedName>
        <fullName evidence="2">Cell surface protein</fullName>
    </submittedName>
</protein>
<evidence type="ECO:0000313" key="3">
    <source>
        <dbReference type="Proteomes" id="UP001227831"/>
    </source>
</evidence>
<feature type="transmembrane region" description="Helical" evidence="1">
    <location>
        <begin position="61"/>
        <end position="83"/>
    </location>
</feature>
<sequence>MHWKIGCASLITALSGRPLIAGADVQRGTYDVTVTQTHSAGTNLDQGPLAGLLPQMNESQQWLLCGIGLLIIGLLGLLIKIWWQSRRQIKEQS</sequence>
<gene>
    <name evidence="2" type="ORF">RA086_13470</name>
</gene>
<keyword evidence="1" id="KW-0472">Membrane</keyword>
<accession>A0ABU1ACB1</accession>
<name>A0ABU1ACB1_9LACO</name>
<reference evidence="2 3" key="1">
    <citation type="journal article" date="2023" name="Int. J. Syst. Evol. Microbiol.">
        <title>Lactiplantibacillus brownii sp. nov., a novel psychrotolerant species isolated from sauerkraut.</title>
        <authorList>
            <person name="Heng Y.C."/>
            <person name="Silvaraju S."/>
            <person name="Lee J.K.Y."/>
            <person name="Kittelmann S."/>
        </authorList>
    </citation>
    <scope>NUCLEOTIDE SEQUENCE [LARGE SCALE GENOMIC DNA]</scope>
    <source>
        <strain evidence="2 3">WILCCON 0030</strain>
    </source>
</reference>
<proteinExistence type="predicted"/>
<dbReference type="EMBL" id="JAVCWF010000001">
    <property type="protein sequence ID" value="MDQ7938618.1"/>
    <property type="molecule type" value="Genomic_DNA"/>
</dbReference>
<keyword evidence="1" id="KW-0812">Transmembrane</keyword>
<comment type="caution">
    <text evidence="2">The sequence shown here is derived from an EMBL/GenBank/DDBJ whole genome shotgun (WGS) entry which is preliminary data.</text>
</comment>
<evidence type="ECO:0000313" key="2">
    <source>
        <dbReference type="EMBL" id="MDQ7938618.1"/>
    </source>
</evidence>
<dbReference type="RefSeq" id="WP_308704288.1">
    <property type="nucleotide sequence ID" value="NZ_AP027463.1"/>
</dbReference>
<keyword evidence="1" id="KW-1133">Transmembrane helix</keyword>